<dbReference type="Pfam" id="PF09180">
    <property type="entry name" value="ProRS-C_1"/>
    <property type="match status" value="1"/>
</dbReference>
<dbReference type="Pfam" id="PF00587">
    <property type="entry name" value="tRNA-synt_2b"/>
    <property type="match status" value="1"/>
</dbReference>
<sequence length="477" mass="53564">MTEREASQIPKKDENFSEWYTAVALKAELADYSPVRGFMAIRPYGYALWEGMQAWLDRRFKDTGHVSAYFPLLVPESFLQKEAEHVQGFAPQVAWVTQGGDEKLSERLAVRPTSEAIILPMYAKWIQSYRDLPVLLLQWNSVVRWERATRLFLRTAEFLWHEGHTAHRTAEDADAECRLILGIYRDLLEDVLAIPVLTGIKSKSERFAGADNTYTLEALMPDGQAIQAGTSHFLGQNFAKAFNVKFLDSDNQEKYIWSTSWAVTTRLIGCLIMAHGDDRGLVLPPQIAPYHIVIVPILGKEEAKVLAAARDLAKTLGTRFRVKLDDRDAYTPGWKFNEWELRGVPVRLEVGPRDVAAGQAVLVRRSGGAKQAVPVNGITDAVGKVLDEIQKELFHRAKAYRDSHTTSADSVEAIVRALAEVKGFVKVGWCESQQCEDTIRERTGASPRVIPLDEKARGNCVVCGKPAKAWVYYARAY</sequence>
<keyword evidence="3 8" id="KW-0547">Nucleotide-binding</keyword>
<dbReference type="EMBL" id="VBAI01000220">
    <property type="protein sequence ID" value="TMJ08057.1"/>
    <property type="molecule type" value="Genomic_DNA"/>
</dbReference>
<dbReference type="Pfam" id="PF03129">
    <property type="entry name" value="HGTP_anticodon"/>
    <property type="match status" value="1"/>
</dbReference>
<dbReference type="SMART" id="SM00946">
    <property type="entry name" value="ProRS-C_1"/>
    <property type="match status" value="1"/>
</dbReference>
<name>A0A537LK40_9BACT</name>
<dbReference type="Gene3D" id="3.40.50.800">
    <property type="entry name" value="Anticodon-binding domain"/>
    <property type="match status" value="1"/>
</dbReference>
<keyword evidence="5 8" id="KW-0648">Protein biosynthesis</keyword>
<keyword evidence="1 8" id="KW-0963">Cytoplasm</keyword>
<dbReference type="PANTHER" id="PTHR43382">
    <property type="entry name" value="PROLYL-TRNA SYNTHETASE"/>
    <property type="match status" value="1"/>
</dbReference>
<dbReference type="InterPro" id="IPR004154">
    <property type="entry name" value="Anticodon-bd"/>
</dbReference>
<organism evidence="10 11">
    <name type="scientific">Candidatus Segetimicrobium genomatis</name>
    <dbReference type="NCBI Taxonomy" id="2569760"/>
    <lineage>
        <taxon>Bacteria</taxon>
        <taxon>Bacillati</taxon>
        <taxon>Candidatus Sysuimicrobiota</taxon>
        <taxon>Candidatus Sysuimicrobiia</taxon>
        <taxon>Candidatus Sysuimicrobiales</taxon>
        <taxon>Candidatus Segetimicrobiaceae</taxon>
        <taxon>Candidatus Segetimicrobium</taxon>
    </lineage>
</organism>
<feature type="domain" description="Aminoacyl-transfer RNA synthetases class-II family profile" evidence="9">
    <location>
        <begin position="36"/>
        <end position="284"/>
    </location>
</feature>
<evidence type="ECO:0000256" key="6">
    <source>
        <dbReference type="ARBA" id="ARBA00023146"/>
    </source>
</evidence>
<dbReference type="InterPro" id="IPR045864">
    <property type="entry name" value="aa-tRNA-synth_II/BPL/LPL"/>
</dbReference>
<comment type="caution">
    <text evidence="10">The sequence shown here is derived from an EMBL/GenBank/DDBJ whole genome shotgun (WGS) entry which is preliminary data.</text>
</comment>
<evidence type="ECO:0000259" key="9">
    <source>
        <dbReference type="PROSITE" id="PS50862"/>
    </source>
</evidence>
<dbReference type="CDD" id="cd00862">
    <property type="entry name" value="ProRS_anticodon_zinc"/>
    <property type="match status" value="1"/>
</dbReference>
<evidence type="ECO:0000256" key="7">
    <source>
        <dbReference type="ARBA" id="ARBA00047671"/>
    </source>
</evidence>
<dbReference type="GO" id="GO:0005524">
    <property type="term" value="F:ATP binding"/>
    <property type="evidence" value="ECO:0007669"/>
    <property type="project" value="UniProtKB-UniRule"/>
</dbReference>
<dbReference type="GO" id="GO:0006433">
    <property type="term" value="P:prolyl-tRNA aminoacylation"/>
    <property type="evidence" value="ECO:0007669"/>
    <property type="project" value="UniProtKB-UniRule"/>
</dbReference>
<dbReference type="PROSITE" id="PS50862">
    <property type="entry name" value="AA_TRNA_LIGASE_II"/>
    <property type="match status" value="1"/>
</dbReference>
<dbReference type="GO" id="GO:0005737">
    <property type="term" value="C:cytoplasm"/>
    <property type="evidence" value="ECO:0007669"/>
    <property type="project" value="UniProtKB-SubCell"/>
</dbReference>
<dbReference type="SUPFAM" id="SSF55681">
    <property type="entry name" value="Class II aaRS and biotin synthetases"/>
    <property type="match status" value="1"/>
</dbReference>
<proteinExistence type="inferred from homology"/>
<dbReference type="Proteomes" id="UP000315217">
    <property type="component" value="Unassembled WGS sequence"/>
</dbReference>
<evidence type="ECO:0000256" key="4">
    <source>
        <dbReference type="ARBA" id="ARBA00022840"/>
    </source>
</evidence>
<dbReference type="InterPro" id="IPR036621">
    <property type="entry name" value="Anticodon-bd_dom_sf"/>
</dbReference>
<dbReference type="InterPro" id="IPR002314">
    <property type="entry name" value="aa-tRNA-synt_IIb"/>
</dbReference>
<comment type="catalytic activity">
    <reaction evidence="7 8">
        <text>tRNA(Pro) + L-proline + ATP = L-prolyl-tRNA(Pro) + AMP + diphosphate</text>
        <dbReference type="Rhea" id="RHEA:14305"/>
        <dbReference type="Rhea" id="RHEA-COMP:9700"/>
        <dbReference type="Rhea" id="RHEA-COMP:9702"/>
        <dbReference type="ChEBI" id="CHEBI:30616"/>
        <dbReference type="ChEBI" id="CHEBI:33019"/>
        <dbReference type="ChEBI" id="CHEBI:60039"/>
        <dbReference type="ChEBI" id="CHEBI:78442"/>
        <dbReference type="ChEBI" id="CHEBI:78532"/>
        <dbReference type="ChEBI" id="CHEBI:456215"/>
        <dbReference type="EC" id="6.1.1.15"/>
    </reaction>
</comment>
<comment type="domain">
    <text evidence="8">Consists of three domains: the N-terminal catalytic domain, the anticodon-binding domain and the C-terminal extension.</text>
</comment>
<keyword evidence="4 8" id="KW-0067">ATP-binding</keyword>
<dbReference type="HAMAP" id="MF_01571">
    <property type="entry name" value="Pro_tRNA_synth_type3"/>
    <property type="match status" value="1"/>
</dbReference>
<dbReference type="Gene3D" id="3.30.930.10">
    <property type="entry name" value="Bira Bifunctional Protein, Domain 2"/>
    <property type="match status" value="1"/>
</dbReference>
<comment type="subunit">
    <text evidence="8">Homodimer.</text>
</comment>
<evidence type="ECO:0000256" key="5">
    <source>
        <dbReference type="ARBA" id="ARBA00022917"/>
    </source>
</evidence>
<comment type="similarity">
    <text evidence="8">Belongs to the class-II aminoacyl-tRNA synthetase family. ProS type 3 subfamily.</text>
</comment>
<evidence type="ECO:0000256" key="1">
    <source>
        <dbReference type="ARBA" id="ARBA00022490"/>
    </source>
</evidence>
<keyword evidence="6 8" id="KW-0030">Aminoacyl-tRNA synthetase</keyword>
<dbReference type="NCBIfam" id="TIGR00408">
    <property type="entry name" value="proS_fam_I"/>
    <property type="match status" value="1"/>
</dbReference>
<evidence type="ECO:0000313" key="10">
    <source>
        <dbReference type="EMBL" id="TMJ08057.1"/>
    </source>
</evidence>
<reference evidence="10 11" key="1">
    <citation type="journal article" date="2019" name="Nat. Microbiol.">
        <title>Mediterranean grassland soil C-N compound turnover is dependent on rainfall and depth, and is mediated by genomically divergent microorganisms.</title>
        <authorList>
            <person name="Diamond S."/>
            <person name="Andeer P.F."/>
            <person name="Li Z."/>
            <person name="Crits-Christoph A."/>
            <person name="Burstein D."/>
            <person name="Anantharaman K."/>
            <person name="Lane K.R."/>
            <person name="Thomas B.C."/>
            <person name="Pan C."/>
            <person name="Northen T.R."/>
            <person name="Banfield J.F."/>
        </authorList>
    </citation>
    <scope>NUCLEOTIDE SEQUENCE [LARGE SCALE GENOMIC DNA]</scope>
    <source>
        <strain evidence="10">NP_1</strain>
    </source>
</reference>
<dbReference type="InterPro" id="IPR017449">
    <property type="entry name" value="Pro-tRNA_synth_II"/>
</dbReference>
<dbReference type="SUPFAM" id="SSF52954">
    <property type="entry name" value="Class II aaRS ABD-related"/>
    <property type="match status" value="1"/>
</dbReference>
<evidence type="ECO:0000256" key="2">
    <source>
        <dbReference type="ARBA" id="ARBA00022598"/>
    </source>
</evidence>
<comment type="subcellular location">
    <subcellularLocation>
        <location evidence="8">Cytoplasm</location>
    </subcellularLocation>
</comment>
<dbReference type="GO" id="GO:0004827">
    <property type="term" value="F:proline-tRNA ligase activity"/>
    <property type="evidence" value="ECO:0007669"/>
    <property type="project" value="UniProtKB-UniRule"/>
</dbReference>
<evidence type="ECO:0000256" key="3">
    <source>
        <dbReference type="ARBA" id="ARBA00022741"/>
    </source>
</evidence>
<comment type="function">
    <text evidence="8">Catalyzes the attachment of proline to tRNA(Pro) in a two-step reaction: proline is first activated by ATP to form Pro-AMP and then transferred to the acceptor end of tRNA(Pro).</text>
</comment>
<accession>A0A537LK40</accession>
<dbReference type="FunFam" id="3.30.930.10:FF:000037">
    <property type="entry name" value="Proline--tRNA ligase"/>
    <property type="match status" value="1"/>
</dbReference>
<dbReference type="InterPro" id="IPR004499">
    <property type="entry name" value="Pro-tRNA-ligase_IIa_arc-type"/>
</dbReference>
<dbReference type="InterPro" id="IPR033721">
    <property type="entry name" value="ProRS_core_arch_euk"/>
</dbReference>
<evidence type="ECO:0000313" key="11">
    <source>
        <dbReference type="Proteomes" id="UP000315217"/>
    </source>
</evidence>
<dbReference type="InterPro" id="IPR002316">
    <property type="entry name" value="Pro-tRNA-ligase_IIa"/>
</dbReference>
<dbReference type="PRINTS" id="PR01046">
    <property type="entry name" value="TRNASYNTHPRO"/>
</dbReference>
<gene>
    <name evidence="8" type="primary">proS</name>
    <name evidence="10" type="ORF">E6G98_12820</name>
</gene>
<evidence type="ECO:0000256" key="8">
    <source>
        <dbReference type="HAMAP-Rule" id="MF_01571"/>
    </source>
</evidence>
<dbReference type="FunFam" id="3.40.50.800:FF:000005">
    <property type="entry name" value="bifunctional glutamate/proline--tRNA ligase"/>
    <property type="match status" value="1"/>
</dbReference>
<protein>
    <recommendedName>
        <fullName evidence="8">Proline--tRNA ligase</fullName>
        <ecNumber evidence="8">6.1.1.15</ecNumber>
    </recommendedName>
    <alternativeName>
        <fullName evidence="8">Prolyl-tRNA synthetase</fullName>
        <shortName evidence="8">ProRS</shortName>
    </alternativeName>
</protein>
<dbReference type="InterPro" id="IPR006195">
    <property type="entry name" value="aa-tRNA-synth_II"/>
</dbReference>
<dbReference type="SUPFAM" id="SSF64586">
    <property type="entry name" value="C-terminal domain of ProRS"/>
    <property type="match status" value="1"/>
</dbReference>
<dbReference type="EC" id="6.1.1.15" evidence="8"/>
<dbReference type="GO" id="GO:0017101">
    <property type="term" value="C:aminoacyl-tRNA synthetase multienzyme complex"/>
    <property type="evidence" value="ECO:0007669"/>
    <property type="project" value="TreeGrafter"/>
</dbReference>
<dbReference type="InterPro" id="IPR016061">
    <property type="entry name" value="Pro-tRNA_ligase_II_C"/>
</dbReference>
<dbReference type="PANTHER" id="PTHR43382:SF2">
    <property type="entry name" value="BIFUNCTIONAL GLUTAMATE_PROLINE--TRNA LIGASE"/>
    <property type="match status" value="1"/>
</dbReference>
<dbReference type="Gene3D" id="3.30.110.30">
    <property type="entry name" value="C-terminal domain of ProRS"/>
    <property type="match status" value="1"/>
</dbReference>
<keyword evidence="2 8" id="KW-0436">Ligase</keyword>
<dbReference type="CDD" id="cd00778">
    <property type="entry name" value="ProRS_core_arch_euk"/>
    <property type="match status" value="1"/>
</dbReference>
<dbReference type="AlphaFoldDB" id="A0A537LK40"/>